<dbReference type="InterPro" id="IPR046093">
    <property type="entry name" value="DUF6111"/>
</dbReference>
<comment type="caution">
    <text evidence="2">The sequence shown here is derived from an EMBL/GenBank/DDBJ whole genome shotgun (WGS) entry which is preliminary data.</text>
</comment>
<organism evidence="2 3">
    <name type="scientific">Salinarimonas ramus</name>
    <dbReference type="NCBI Taxonomy" id="690164"/>
    <lineage>
        <taxon>Bacteria</taxon>
        <taxon>Pseudomonadati</taxon>
        <taxon>Pseudomonadota</taxon>
        <taxon>Alphaproteobacteria</taxon>
        <taxon>Hyphomicrobiales</taxon>
        <taxon>Salinarimonadaceae</taxon>
        <taxon>Salinarimonas</taxon>
    </lineage>
</organism>
<evidence type="ECO:0000313" key="2">
    <source>
        <dbReference type="EMBL" id="GGK37347.1"/>
    </source>
</evidence>
<keyword evidence="1" id="KW-1133">Transmembrane helix</keyword>
<dbReference type="Proteomes" id="UP000600449">
    <property type="component" value="Unassembled WGS sequence"/>
</dbReference>
<protein>
    <submittedName>
        <fullName evidence="2">Uncharacterized protein</fullName>
    </submittedName>
</protein>
<evidence type="ECO:0000256" key="1">
    <source>
        <dbReference type="SAM" id="Phobius"/>
    </source>
</evidence>
<accession>A0A917Q9J8</accession>
<dbReference type="RefSeq" id="WP_188913525.1">
    <property type="nucleotide sequence ID" value="NZ_BMMF01000007.1"/>
</dbReference>
<gene>
    <name evidence="2" type="ORF">GCM10011322_25510</name>
</gene>
<proteinExistence type="predicted"/>
<sequence>MTRVLLQQAVIFFLPFVAFFVYLLLRRRNPLAFAHWERSIPPLAVAGLVLVVAALVYTGVVAPRSTGVYVPPSYEAGEINPGRFD</sequence>
<name>A0A917Q9J8_9HYPH</name>
<dbReference type="Pfam" id="PF19606">
    <property type="entry name" value="DUF6111"/>
    <property type="match status" value="1"/>
</dbReference>
<dbReference type="EMBL" id="BMMF01000007">
    <property type="protein sequence ID" value="GGK37347.1"/>
    <property type="molecule type" value="Genomic_DNA"/>
</dbReference>
<evidence type="ECO:0000313" key="3">
    <source>
        <dbReference type="Proteomes" id="UP000600449"/>
    </source>
</evidence>
<keyword evidence="3" id="KW-1185">Reference proteome</keyword>
<keyword evidence="1" id="KW-0812">Transmembrane</keyword>
<feature type="transmembrane region" description="Helical" evidence="1">
    <location>
        <begin position="45"/>
        <end position="62"/>
    </location>
</feature>
<reference evidence="2 3" key="1">
    <citation type="journal article" date="2014" name="Int. J. Syst. Evol. Microbiol.">
        <title>Complete genome sequence of Corynebacterium casei LMG S-19264T (=DSM 44701T), isolated from a smear-ripened cheese.</title>
        <authorList>
            <consortium name="US DOE Joint Genome Institute (JGI-PGF)"/>
            <person name="Walter F."/>
            <person name="Albersmeier A."/>
            <person name="Kalinowski J."/>
            <person name="Ruckert C."/>
        </authorList>
    </citation>
    <scope>NUCLEOTIDE SEQUENCE [LARGE SCALE GENOMIC DNA]</scope>
    <source>
        <strain evidence="2 3">CGMCC 1.9161</strain>
    </source>
</reference>
<keyword evidence="1" id="KW-0472">Membrane</keyword>
<feature type="transmembrane region" description="Helical" evidence="1">
    <location>
        <begin position="6"/>
        <end position="25"/>
    </location>
</feature>
<dbReference type="AlphaFoldDB" id="A0A917Q9J8"/>